<organism evidence="3 4">
    <name type="scientific">Cloeon dipterum</name>
    <dbReference type="NCBI Taxonomy" id="197152"/>
    <lineage>
        <taxon>Eukaryota</taxon>
        <taxon>Metazoa</taxon>
        <taxon>Ecdysozoa</taxon>
        <taxon>Arthropoda</taxon>
        <taxon>Hexapoda</taxon>
        <taxon>Insecta</taxon>
        <taxon>Pterygota</taxon>
        <taxon>Palaeoptera</taxon>
        <taxon>Ephemeroptera</taxon>
        <taxon>Pisciforma</taxon>
        <taxon>Baetidae</taxon>
        <taxon>Cloeon</taxon>
    </lineage>
</organism>
<dbReference type="SUPFAM" id="SSF160443">
    <property type="entry name" value="SMR domain-like"/>
    <property type="match status" value="1"/>
</dbReference>
<dbReference type="InterPro" id="IPR052772">
    <property type="entry name" value="Endo/PolyKinase_Domain-Protein"/>
</dbReference>
<keyword evidence="1" id="KW-1133">Transmembrane helix</keyword>
<dbReference type="PANTHER" id="PTHR46535:SF1">
    <property type="entry name" value="NEDD4-BINDING PROTEIN 2"/>
    <property type="match status" value="1"/>
</dbReference>
<feature type="domain" description="Smr" evidence="2">
    <location>
        <begin position="262"/>
        <end position="346"/>
    </location>
</feature>
<comment type="caution">
    <text evidence="3">The sequence shown here is derived from an EMBL/GenBank/DDBJ whole genome shotgun (WGS) entry which is preliminary data.</text>
</comment>
<proteinExistence type="predicted"/>
<name>A0A8S1CRA3_9INSE</name>
<dbReference type="PANTHER" id="PTHR46535">
    <property type="entry name" value="NEDD4-BINDING PROTEIN 2"/>
    <property type="match status" value="1"/>
</dbReference>
<protein>
    <recommendedName>
        <fullName evidence="2">Smr domain-containing protein</fullName>
    </recommendedName>
</protein>
<evidence type="ECO:0000313" key="4">
    <source>
        <dbReference type="Proteomes" id="UP000494165"/>
    </source>
</evidence>
<keyword evidence="1" id="KW-0812">Transmembrane</keyword>
<dbReference type="AlphaFoldDB" id="A0A8S1CRA3"/>
<keyword evidence="4" id="KW-1185">Reference proteome</keyword>
<dbReference type="InterPro" id="IPR002625">
    <property type="entry name" value="Smr_dom"/>
</dbReference>
<dbReference type="EMBL" id="CADEPI010000054">
    <property type="protein sequence ID" value="CAB3370736.1"/>
    <property type="molecule type" value="Genomic_DNA"/>
</dbReference>
<dbReference type="SMART" id="SM00463">
    <property type="entry name" value="SMR"/>
    <property type="match status" value="1"/>
</dbReference>
<gene>
    <name evidence="3" type="ORF">CLODIP_2_CD04439</name>
</gene>
<keyword evidence="1" id="KW-0472">Membrane</keyword>
<evidence type="ECO:0000259" key="2">
    <source>
        <dbReference type="PROSITE" id="PS50828"/>
    </source>
</evidence>
<dbReference type="InterPro" id="IPR036063">
    <property type="entry name" value="Smr_dom_sf"/>
</dbReference>
<sequence>MKCEAIKMFTTVIFNILIAYFNFIYILLISFNFLFRMTLTKELQEKKVGKAAKSAQKKELKRERKAKNALQKSCEEKNITEALFIGTRVKHILPRTREQEQIPECTREQLQQKFSLWNALAINALFVLKKGDAAAVEKFIGDRVGTQLETPFLKVVLRETQEKLIQQVLSTVFKANHVVSSVKENYNAAAVESKVSLLRKDVFAAQQGEFFNWIKSDIARSSGKENSACQFEELAKQSRIQKESILKKIYKMIFKKSCSSELDLHFLHVQEAKIATKIFLKNSVKKKTDTRQIRPEIKIITGQGKHSEGGLSKIRPEIESILTEAKISFNSPVGFFSFYPPASLVV</sequence>
<evidence type="ECO:0000256" key="1">
    <source>
        <dbReference type="SAM" id="Phobius"/>
    </source>
</evidence>
<reference evidence="3 4" key="1">
    <citation type="submission" date="2020-04" db="EMBL/GenBank/DDBJ databases">
        <authorList>
            <person name="Alioto T."/>
            <person name="Alioto T."/>
            <person name="Gomez Garrido J."/>
        </authorList>
    </citation>
    <scope>NUCLEOTIDE SEQUENCE [LARGE SCALE GENOMIC DNA]</scope>
</reference>
<accession>A0A8S1CRA3</accession>
<dbReference type="GO" id="GO:0004519">
    <property type="term" value="F:endonuclease activity"/>
    <property type="evidence" value="ECO:0007669"/>
    <property type="project" value="TreeGrafter"/>
</dbReference>
<dbReference type="PROSITE" id="PS50828">
    <property type="entry name" value="SMR"/>
    <property type="match status" value="1"/>
</dbReference>
<dbReference type="Gene3D" id="3.30.1370.110">
    <property type="match status" value="1"/>
</dbReference>
<dbReference type="OrthoDB" id="3231855at2759"/>
<dbReference type="GO" id="GO:0005634">
    <property type="term" value="C:nucleus"/>
    <property type="evidence" value="ECO:0007669"/>
    <property type="project" value="TreeGrafter"/>
</dbReference>
<evidence type="ECO:0000313" key="3">
    <source>
        <dbReference type="EMBL" id="CAB3370736.1"/>
    </source>
</evidence>
<dbReference type="Proteomes" id="UP000494165">
    <property type="component" value="Unassembled WGS sequence"/>
</dbReference>
<feature type="transmembrane region" description="Helical" evidence="1">
    <location>
        <begin position="12"/>
        <end position="35"/>
    </location>
</feature>